<dbReference type="HOGENOM" id="CLU_003442_4_1_3"/>
<dbReference type="InterPro" id="IPR041147">
    <property type="entry name" value="GH38_C"/>
</dbReference>
<dbReference type="EMBL" id="GL890932">
    <property type="protein sequence ID" value="EGJ31713.1"/>
    <property type="molecule type" value="Genomic_DNA"/>
</dbReference>
<dbReference type="SUPFAM" id="SSF74650">
    <property type="entry name" value="Galactose mutarotase-like"/>
    <property type="match status" value="1"/>
</dbReference>
<gene>
    <name evidence="3" type="ORF">LYNGBM3L_33840</name>
</gene>
<evidence type="ECO:0000259" key="2">
    <source>
        <dbReference type="Pfam" id="PF17677"/>
    </source>
</evidence>
<feature type="domain" description="Glycosyl hydrolases family 38 C-terminal" evidence="2">
    <location>
        <begin position="271"/>
        <end position="343"/>
    </location>
</feature>
<dbReference type="GO" id="GO:0004559">
    <property type="term" value="F:alpha-mannosidase activity"/>
    <property type="evidence" value="ECO:0007669"/>
    <property type="project" value="InterPro"/>
</dbReference>
<name>F4XUM4_9CYAN</name>
<dbReference type="Proteomes" id="UP000003959">
    <property type="component" value="Unassembled WGS sequence"/>
</dbReference>
<dbReference type="InterPro" id="IPR011013">
    <property type="entry name" value="Gal_mutarotase_sf_dom"/>
</dbReference>
<evidence type="ECO:0000313" key="4">
    <source>
        <dbReference type="Proteomes" id="UP000003959"/>
    </source>
</evidence>
<dbReference type="InterPro" id="IPR011682">
    <property type="entry name" value="Glyco_hydro_38_C"/>
</dbReference>
<organism evidence="3 4">
    <name type="scientific">Moorena producens 3L</name>
    <dbReference type="NCBI Taxonomy" id="489825"/>
    <lineage>
        <taxon>Bacteria</taxon>
        <taxon>Bacillati</taxon>
        <taxon>Cyanobacteriota</taxon>
        <taxon>Cyanophyceae</taxon>
        <taxon>Coleofasciculales</taxon>
        <taxon>Coleofasciculaceae</taxon>
        <taxon>Moorena</taxon>
    </lineage>
</organism>
<evidence type="ECO:0000313" key="3">
    <source>
        <dbReference type="EMBL" id="EGJ31713.1"/>
    </source>
</evidence>
<dbReference type="GO" id="GO:0030246">
    <property type="term" value="F:carbohydrate binding"/>
    <property type="evidence" value="ECO:0007669"/>
    <property type="project" value="InterPro"/>
</dbReference>
<dbReference type="Pfam" id="PF07748">
    <property type="entry name" value="Glyco_hydro_38C"/>
    <property type="match status" value="1"/>
</dbReference>
<accession>F4XUM4</accession>
<dbReference type="GO" id="GO:0006013">
    <property type="term" value="P:mannose metabolic process"/>
    <property type="evidence" value="ECO:0007669"/>
    <property type="project" value="InterPro"/>
</dbReference>
<reference evidence="4" key="1">
    <citation type="journal article" date="2011" name="Proc. Natl. Acad. Sci. U.S.A.">
        <title>Genomic insights into the physiology and ecology of the marine filamentous cyanobacterium Lyngbya majuscula.</title>
        <authorList>
            <person name="Jones A.C."/>
            <person name="Monroe E.A."/>
            <person name="Podell S."/>
            <person name="Hess W.R."/>
            <person name="Klages S."/>
            <person name="Esquenazi E."/>
            <person name="Niessen S."/>
            <person name="Hoover H."/>
            <person name="Rothmann M."/>
            <person name="Lasken R.S."/>
            <person name="Yates J.R.III."/>
            <person name="Reinhardt R."/>
            <person name="Kube M."/>
            <person name="Burkart M.D."/>
            <person name="Allen E.E."/>
            <person name="Dorrestein P.C."/>
            <person name="Gerwick W.H."/>
            <person name="Gerwick L."/>
        </authorList>
    </citation>
    <scope>NUCLEOTIDE SEQUENCE [LARGE SCALE GENOMIC DNA]</scope>
    <source>
        <strain evidence="4">3L</strain>
    </source>
</reference>
<dbReference type="PANTHER" id="PTHR46017:SF1">
    <property type="entry name" value="ALPHA-MANNOSIDASE 2C1"/>
    <property type="match status" value="1"/>
</dbReference>
<dbReference type="Pfam" id="PF17677">
    <property type="entry name" value="Glyco_hydro38C2"/>
    <property type="match status" value="1"/>
</dbReference>
<sequence>MVDPETGDLSSVFDQVNQREVLSGPGNQLQAFEDSGQYWDAWNIDPNYADHPLPSTELIGIEWVETGVLSQRLRVVRRLMRSQFCQDYILCAESPVLKIATTVDWQERHVLVKAAFPLAIDADYVSYEMPCGVIPRSTRPQTPAEQAKWEVPALRWADLSDQTYGVSLLNDCKYGYDAQASQLRLTLLRSPTWPDPEADQGIHQFTYALYPHQGNWRFADTIHLAYQLNLPFLSLLWSPPNSSVVSNNVSNNSQPSLPSTGQLLNLSAKTLILMALKQSEDIPDQWILRCYESHGESANLSLVSDLGLKVVHPVDLLERPVSLSEPSPDGKVVQIEPWKISSFAVRLIT</sequence>
<protein>
    <submittedName>
        <fullName evidence="3">Alpha-mannosidase</fullName>
    </submittedName>
</protein>
<feature type="domain" description="Glycosyl hydrolase family 38 C-terminal" evidence="1">
    <location>
        <begin position="2"/>
        <end position="197"/>
    </location>
</feature>
<evidence type="ECO:0000259" key="1">
    <source>
        <dbReference type="Pfam" id="PF07748"/>
    </source>
</evidence>
<dbReference type="Gene3D" id="2.70.98.30">
    <property type="entry name" value="Golgi alpha-mannosidase II, domain 4"/>
    <property type="match status" value="1"/>
</dbReference>
<dbReference type="eggNOG" id="COG0383">
    <property type="taxonomic scope" value="Bacteria"/>
</dbReference>
<proteinExistence type="predicted"/>
<dbReference type="GO" id="GO:0009313">
    <property type="term" value="P:oligosaccharide catabolic process"/>
    <property type="evidence" value="ECO:0007669"/>
    <property type="project" value="TreeGrafter"/>
</dbReference>
<dbReference type="PANTHER" id="PTHR46017">
    <property type="entry name" value="ALPHA-MANNOSIDASE 2C1"/>
    <property type="match status" value="1"/>
</dbReference>
<dbReference type="AlphaFoldDB" id="F4XUM4"/>
<keyword evidence="4" id="KW-1185">Reference proteome</keyword>